<sequence length="247" mass="28002">MQIEEFALGNSIIHRLDPRVKIVVTFIFSIMVAVTNSIATAAVAMILPVVLILTARVDLVQVLRRVAVVNTFVLFLCVFLPFTYPGRTILSFGPLDVHMEGLTYAALITIKSNAVILMVIALLGTSPVFSLVHALSRMGLSEKLVHLFFFCFRYIHVIHEEYHRLSNAMKMRGFKAGTNMHTYRSYAYLMGMLLVRSFDRSARIFAAMKCRAFKGRFYVLHDYRMKRGDYLLAATSVLFSCCLLIVK</sequence>
<reference evidence="7" key="1">
    <citation type="submission" date="2020-07" db="EMBL/GenBank/DDBJ databases">
        <title>Huge and variable diversity of episymbiotic CPR bacteria and DPANN archaea in groundwater ecosystems.</title>
        <authorList>
            <person name="He C.Y."/>
            <person name="Keren R."/>
            <person name="Whittaker M."/>
            <person name="Farag I.F."/>
            <person name="Doudna J."/>
            <person name="Cate J.H.D."/>
            <person name="Banfield J.F."/>
        </authorList>
    </citation>
    <scope>NUCLEOTIDE SEQUENCE</scope>
    <source>
        <strain evidence="7">NC_groundwater_1664_Pr3_B-0.1um_52_9</strain>
    </source>
</reference>
<evidence type="ECO:0000256" key="4">
    <source>
        <dbReference type="ARBA" id="ARBA00022989"/>
    </source>
</evidence>
<keyword evidence="3 6" id="KW-0812">Transmembrane</keyword>
<dbReference type="Proteomes" id="UP000807825">
    <property type="component" value="Unassembled WGS sequence"/>
</dbReference>
<evidence type="ECO:0000256" key="2">
    <source>
        <dbReference type="ARBA" id="ARBA00022475"/>
    </source>
</evidence>
<dbReference type="EMBL" id="JACRDE010000350">
    <property type="protein sequence ID" value="MBI5250497.1"/>
    <property type="molecule type" value="Genomic_DNA"/>
</dbReference>
<feature type="transmembrane region" description="Helical" evidence="6">
    <location>
        <begin position="104"/>
        <end position="132"/>
    </location>
</feature>
<protein>
    <submittedName>
        <fullName evidence="7">Cobalt ECF transporter T component CbiQ</fullName>
    </submittedName>
</protein>
<dbReference type="NCBIfam" id="TIGR02454">
    <property type="entry name" value="ECF_T_CbiQ"/>
    <property type="match status" value="1"/>
</dbReference>
<dbReference type="Pfam" id="PF02361">
    <property type="entry name" value="CbiQ"/>
    <property type="match status" value="1"/>
</dbReference>
<name>A0A9D6Z4F7_9BACT</name>
<dbReference type="InterPro" id="IPR012809">
    <property type="entry name" value="ECF_CbiQ"/>
</dbReference>
<organism evidence="7 8">
    <name type="scientific">Desulfomonile tiedjei</name>
    <dbReference type="NCBI Taxonomy" id="2358"/>
    <lineage>
        <taxon>Bacteria</taxon>
        <taxon>Pseudomonadati</taxon>
        <taxon>Thermodesulfobacteriota</taxon>
        <taxon>Desulfomonilia</taxon>
        <taxon>Desulfomonilales</taxon>
        <taxon>Desulfomonilaceae</taxon>
        <taxon>Desulfomonile</taxon>
    </lineage>
</organism>
<dbReference type="InterPro" id="IPR051611">
    <property type="entry name" value="ECF_transporter_component"/>
</dbReference>
<comment type="caution">
    <text evidence="7">The sequence shown here is derived from an EMBL/GenBank/DDBJ whole genome shotgun (WGS) entry which is preliminary data.</text>
</comment>
<evidence type="ECO:0000256" key="3">
    <source>
        <dbReference type="ARBA" id="ARBA00022692"/>
    </source>
</evidence>
<comment type="subcellular location">
    <subcellularLocation>
        <location evidence="1">Cell membrane</location>
        <topology evidence="1">Multi-pass membrane protein</topology>
    </subcellularLocation>
</comment>
<gene>
    <name evidence="7" type="primary">cbiQ</name>
    <name evidence="7" type="ORF">HY912_13470</name>
</gene>
<evidence type="ECO:0000256" key="1">
    <source>
        <dbReference type="ARBA" id="ARBA00004651"/>
    </source>
</evidence>
<dbReference type="GO" id="GO:0043190">
    <property type="term" value="C:ATP-binding cassette (ABC) transporter complex"/>
    <property type="evidence" value="ECO:0007669"/>
    <property type="project" value="InterPro"/>
</dbReference>
<dbReference type="PANTHER" id="PTHR34857:SF2">
    <property type="entry name" value="SLL0384 PROTEIN"/>
    <property type="match status" value="1"/>
</dbReference>
<dbReference type="GO" id="GO:0006824">
    <property type="term" value="P:cobalt ion transport"/>
    <property type="evidence" value="ECO:0007669"/>
    <property type="project" value="InterPro"/>
</dbReference>
<feature type="transmembrane region" description="Helical" evidence="6">
    <location>
        <begin position="66"/>
        <end position="84"/>
    </location>
</feature>
<keyword evidence="5 6" id="KW-0472">Membrane</keyword>
<dbReference type="PANTHER" id="PTHR34857">
    <property type="entry name" value="SLL0384 PROTEIN"/>
    <property type="match status" value="1"/>
</dbReference>
<keyword evidence="4 6" id="KW-1133">Transmembrane helix</keyword>
<evidence type="ECO:0000256" key="5">
    <source>
        <dbReference type="ARBA" id="ARBA00023136"/>
    </source>
</evidence>
<dbReference type="CDD" id="cd16914">
    <property type="entry name" value="EcfT"/>
    <property type="match status" value="1"/>
</dbReference>
<evidence type="ECO:0000256" key="6">
    <source>
        <dbReference type="SAM" id="Phobius"/>
    </source>
</evidence>
<dbReference type="AlphaFoldDB" id="A0A9D6Z4F7"/>
<evidence type="ECO:0000313" key="7">
    <source>
        <dbReference type="EMBL" id="MBI5250497.1"/>
    </source>
</evidence>
<proteinExistence type="predicted"/>
<dbReference type="InterPro" id="IPR003339">
    <property type="entry name" value="ABC/ECF_trnsptr_transmembrane"/>
</dbReference>
<keyword evidence="2" id="KW-1003">Cell membrane</keyword>
<feature type="transmembrane region" description="Helical" evidence="6">
    <location>
        <begin position="26"/>
        <end position="54"/>
    </location>
</feature>
<evidence type="ECO:0000313" key="8">
    <source>
        <dbReference type="Proteomes" id="UP000807825"/>
    </source>
</evidence>
<accession>A0A9D6Z4F7</accession>